<feature type="region of interest" description="Disordered" evidence="1">
    <location>
        <begin position="52"/>
        <end position="88"/>
    </location>
</feature>
<evidence type="ECO:0000313" key="2">
    <source>
        <dbReference type="EMBL" id="GAA3730313.1"/>
    </source>
</evidence>
<name>A0ABP7F4X1_9MICO</name>
<sequence length="88" mass="10004">MIDGVTTEYTPTTAQVRDGYAMNEFGEVSDRYAAEFDRWLAAHDREVAEKAWDEGYQRGLDTQYGTATPTGKSYDPDPNPYRLEQSND</sequence>
<proteinExistence type="predicted"/>
<dbReference type="EMBL" id="BAABAE010000001">
    <property type="protein sequence ID" value="GAA3730313.1"/>
    <property type="molecule type" value="Genomic_DNA"/>
</dbReference>
<reference evidence="3" key="1">
    <citation type="journal article" date="2019" name="Int. J. Syst. Evol. Microbiol.">
        <title>The Global Catalogue of Microorganisms (GCM) 10K type strain sequencing project: providing services to taxonomists for standard genome sequencing and annotation.</title>
        <authorList>
            <consortium name="The Broad Institute Genomics Platform"/>
            <consortium name="The Broad Institute Genome Sequencing Center for Infectious Disease"/>
            <person name="Wu L."/>
            <person name="Ma J."/>
        </authorList>
    </citation>
    <scope>NUCLEOTIDE SEQUENCE [LARGE SCALE GENOMIC DNA]</scope>
    <source>
        <strain evidence="3">JCM 16949</strain>
    </source>
</reference>
<protein>
    <submittedName>
        <fullName evidence="2">Uncharacterized protein</fullName>
    </submittedName>
</protein>
<dbReference type="Proteomes" id="UP001501004">
    <property type="component" value="Unassembled WGS sequence"/>
</dbReference>
<accession>A0ABP7F4X1</accession>
<gene>
    <name evidence="2" type="ORF">GCM10022239_03630</name>
</gene>
<organism evidence="2 3">
    <name type="scientific">Leifsonella bigeumensis</name>
    <dbReference type="NCBI Taxonomy" id="433643"/>
    <lineage>
        <taxon>Bacteria</taxon>
        <taxon>Bacillati</taxon>
        <taxon>Actinomycetota</taxon>
        <taxon>Actinomycetes</taxon>
        <taxon>Micrococcales</taxon>
        <taxon>Microbacteriaceae</taxon>
        <taxon>Leifsonella</taxon>
    </lineage>
</organism>
<dbReference type="RefSeq" id="WP_344753097.1">
    <property type="nucleotide sequence ID" value="NZ_BAABAE010000001.1"/>
</dbReference>
<comment type="caution">
    <text evidence="2">The sequence shown here is derived from an EMBL/GenBank/DDBJ whole genome shotgun (WGS) entry which is preliminary data.</text>
</comment>
<evidence type="ECO:0000256" key="1">
    <source>
        <dbReference type="SAM" id="MobiDB-lite"/>
    </source>
</evidence>
<keyword evidence="3" id="KW-1185">Reference proteome</keyword>
<evidence type="ECO:0000313" key="3">
    <source>
        <dbReference type="Proteomes" id="UP001501004"/>
    </source>
</evidence>